<gene>
    <name evidence="1" type="ORF">F4821DRAFT_242543</name>
</gene>
<organism evidence="1 2">
    <name type="scientific">Hypoxylon rubiginosum</name>
    <dbReference type="NCBI Taxonomy" id="110542"/>
    <lineage>
        <taxon>Eukaryota</taxon>
        <taxon>Fungi</taxon>
        <taxon>Dikarya</taxon>
        <taxon>Ascomycota</taxon>
        <taxon>Pezizomycotina</taxon>
        <taxon>Sordariomycetes</taxon>
        <taxon>Xylariomycetidae</taxon>
        <taxon>Xylariales</taxon>
        <taxon>Hypoxylaceae</taxon>
        <taxon>Hypoxylon</taxon>
    </lineage>
</organism>
<dbReference type="Proteomes" id="UP001497680">
    <property type="component" value="Unassembled WGS sequence"/>
</dbReference>
<dbReference type="EMBL" id="MU394335">
    <property type="protein sequence ID" value="KAI6084586.1"/>
    <property type="molecule type" value="Genomic_DNA"/>
</dbReference>
<accession>A0ACC0CVQ4</accession>
<reference evidence="1 2" key="1">
    <citation type="journal article" date="2022" name="New Phytol.">
        <title>Ecological generalism drives hyperdiversity of secondary metabolite gene clusters in xylarialean endophytes.</title>
        <authorList>
            <person name="Franco M.E.E."/>
            <person name="Wisecaver J.H."/>
            <person name="Arnold A.E."/>
            <person name="Ju Y.M."/>
            <person name="Slot J.C."/>
            <person name="Ahrendt S."/>
            <person name="Moore L.P."/>
            <person name="Eastman K.E."/>
            <person name="Scott K."/>
            <person name="Konkel Z."/>
            <person name="Mondo S.J."/>
            <person name="Kuo A."/>
            <person name="Hayes R.D."/>
            <person name="Haridas S."/>
            <person name="Andreopoulos B."/>
            <person name="Riley R."/>
            <person name="LaButti K."/>
            <person name="Pangilinan J."/>
            <person name="Lipzen A."/>
            <person name="Amirebrahimi M."/>
            <person name="Yan J."/>
            <person name="Adam C."/>
            <person name="Keymanesh K."/>
            <person name="Ng V."/>
            <person name="Louie K."/>
            <person name="Northen T."/>
            <person name="Drula E."/>
            <person name="Henrissat B."/>
            <person name="Hsieh H.M."/>
            <person name="Youens-Clark K."/>
            <person name="Lutzoni F."/>
            <person name="Miadlikowska J."/>
            <person name="Eastwood D.C."/>
            <person name="Hamelin R.C."/>
            <person name="Grigoriev I.V."/>
            <person name="U'Ren J.M."/>
        </authorList>
    </citation>
    <scope>NUCLEOTIDE SEQUENCE [LARGE SCALE GENOMIC DNA]</scope>
    <source>
        <strain evidence="1 2">ER1909</strain>
    </source>
</reference>
<evidence type="ECO:0000313" key="1">
    <source>
        <dbReference type="EMBL" id="KAI6084586.1"/>
    </source>
</evidence>
<proteinExistence type="predicted"/>
<comment type="caution">
    <text evidence="1">The sequence shown here is derived from an EMBL/GenBank/DDBJ whole genome shotgun (WGS) entry which is preliminary data.</text>
</comment>
<evidence type="ECO:0000313" key="2">
    <source>
        <dbReference type="Proteomes" id="UP001497680"/>
    </source>
</evidence>
<sequence>MMGDNYAENMTRHASEAQRLDDQFEIMTENIGYLIHPSAAAALPDDPRIADVATGTGAFLLRVRELYPNAVLDGSDISASLFPPPSELPANVTLTVMDIKQPVPQELHGKYDLVHVRMLVAGMLPSDWAPAVQNLSRMLKPGGFLQWEEGDFVTLKHLRGRVDSQVDALRLIGRSFAKALGERFSHGWNTIPEHMRAAGLNPAPKDIVSSDRVPETREKATINGIQPLFKWARLMSERGAPGAMSLDEIERLEKKAFEEIKSGSYVRYDMHVACGQKPIK</sequence>
<keyword evidence="2" id="KW-1185">Reference proteome</keyword>
<name>A0ACC0CVQ4_9PEZI</name>
<keyword evidence="1" id="KW-0489">Methyltransferase</keyword>
<keyword evidence="1" id="KW-0808">Transferase</keyword>
<protein>
    <submittedName>
        <fullName evidence="1">S-adenosyl-L-methionine-dependent methyltransferase</fullName>
    </submittedName>
</protein>